<dbReference type="Pfam" id="PF05685">
    <property type="entry name" value="Uma2"/>
    <property type="match status" value="1"/>
</dbReference>
<feature type="domain" description="Putative restriction endonuclease" evidence="1">
    <location>
        <begin position="28"/>
        <end position="194"/>
    </location>
</feature>
<dbReference type="SUPFAM" id="SSF52980">
    <property type="entry name" value="Restriction endonuclease-like"/>
    <property type="match status" value="1"/>
</dbReference>
<dbReference type="InterPro" id="IPR011335">
    <property type="entry name" value="Restrct_endonuc-II-like"/>
</dbReference>
<keyword evidence="3" id="KW-1185">Reference proteome</keyword>
<proteinExistence type="predicted"/>
<dbReference type="PANTHER" id="PTHR34107:SF1">
    <property type="entry name" value="SLL0198 PROTEIN"/>
    <property type="match status" value="1"/>
</dbReference>
<protein>
    <submittedName>
        <fullName evidence="2">Uma2 family endonuclease</fullName>
    </submittedName>
</protein>
<evidence type="ECO:0000313" key="3">
    <source>
        <dbReference type="Proteomes" id="UP001272242"/>
    </source>
</evidence>
<dbReference type="GO" id="GO:0004519">
    <property type="term" value="F:endonuclease activity"/>
    <property type="evidence" value="ECO:0007669"/>
    <property type="project" value="UniProtKB-KW"/>
</dbReference>
<keyword evidence="2" id="KW-0255">Endonuclease</keyword>
<name>A0ABU5EWK3_9BACT</name>
<dbReference type="Gene3D" id="3.90.1570.10">
    <property type="entry name" value="tt1808, chain A"/>
    <property type="match status" value="1"/>
</dbReference>
<evidence type="ECO:0000259" key="1">
    <source>
        <dbReference type="Pfam" id="PF05685"/>
    </source>
</evidence>
<organism evidence="2 3">
    <name type="scientific">Gemmata algarum</name>
    <dbReference type="NCBI Taxonomy" id="2975278"/>
    <lineage>
        <taxon>Bacteria</taxon>
        <taxon>Pseudomonadati</taxon>
        <taxon>Planctomycetota</taxon>
        <taxon>Planctomycetia</taxon>
        <taxon>Gemmatales</taxon>
        <taxon>Gemmataceae</taxon>
        <taxon>Gemmata</taxon>
    </lineage>
</organism>
<dbReference type="EMBL" id="JAXBLV010000056">
    <property type="protein sequence ID" value="MDY3558842.1"/>
    <property type="molecule type" value="Genomic_DNA"/>
</dbReference>
<gene>
    <name evidence="2" type="ORF">R5W23_005999</name>
</gene>
<keyword evidence="2" id="KW-0378">Hydrolase</keyword>
<accession>A0ABU5EWK3</accession>
<keyword evidence="2" id="KW-0540">Nuclease</keyword>
<reference evidence="3" key="1">
    <citation type="journal article" date="2023" name="Mar. Drugs">
        <title>Gemmata algarum, a Novel Planctomycete Isolated from an Algal Mat, Displays Antimicrobial Activity.</title>
        <authorList>
            <person name="Kumar G."/>
            <person name="Kallscheuer N."/>
            <person name="Kashif M."/>
            <person name="Ahamad S."/>
            <person name="Jagadeeshwari U."/>
            <person name="Pannikurungottu S."/>
            <person name="Haufschild T."/>
            <person name="Kabuu M."/>
            <person name="Sasikala C."/>
            <person name="Jogler C."/>
            <person name="Ramana C."/>
        </authorList>
    </citation>
    <scope>NUCLEOTIDE SEQUENCE [LARGE SCALE GENOMIC DNA]</scope>
    <source>
        <strain evidence="3">JC673</strain>
    </source>
</reference>
<dbReference type="CDD" id="cd06260">
    <property type="entry name" value="DUF820-like"/>
    <property type="match status" value="1"/>
</dbReference>
<dbReference type="InterPro" id="IPR012296">
    <property type="entry name" value="Nuclease_put_TT1808"/>
</dbReference>
<dbReference type="Proteomes" id="UP001272242">
    <property type="component" value="Unassembled WGS sequence"/>
</dbReference>
<dbReference type="PANTHER" id="PTHR34107">
    <property type="entry name" value="SLL0198 PROTEIN-RELATED"/>
    <property type="match status" value="1"/>
</dbReference>
<dbReference type="InterPro" id="IPR008538">
    <property type="entry name" value="Uma2"/>
</dbReference>
<comment type="caution">
    <text evidence="2">The sequence shown here is derived from an EMBL/GenBank/DDBJ whole genome shotgun (WGS) entry which is preliminary data.</text>
</comment>
<evidence type="ECO:0000313" key="2">
    <source>
        <dbReference type="EMBL" id="MDY3558842.1"/>
    </source>
</evidence>
<dbReference type="RefSeq" id="WP_320685712.1">
    <property type="nucleotide sequence ID" value="NZ_JAXBLV010000056.1"/>
</dbReference>
<sequence>MSIAAALPPALHAPAAPRMTAEEFGLKHHDQRVEYVCGQVQERPRAGGKHGAVCNGIAFYLTQYVVANALGRVFTNDTFVKVPAKDDPERVYGPDACFVGYDRLAKDAEVPTGTITALPQLVVEVRSPSDTWGYVFGKLGAYLDAGVSVVVVIDFETRTASTYRNASPNAQQILTAADALTVPDVLPGFSVPVAALFA</sequence>